<reference evidence="2" key="2">
    <citation type="submission" date="2017-02" db="UniProtKB">
        <authorList>
            <consortium name="WormBaseParasite"/>
        </authorList>
    </citation>
    <scope>IDENTIFICATION</scope>
</reference>
<dbReference type="Proteomes" id="UP000035642">
    <property type="component" value="Unassembled WGS sequence"/>
</dbReference>
<protein>
    <submittedName>
        <fullName evidence="2">Uncharacterized protein</fullName>
    </submittedName>
</protein>
<evidence type="ECO:0000313" key="1">
    <source>
        <dbReference type="Proteomes" id="UP000035642"/>
    </source>
</evidence>
<accession>A0A0K0D799</accession>
<dbReference type="WBParaSite" id="ACAC_0000594401-mRNA-1">
    <property type="protein sequence ID" value="ACAC_0000594401-mRNA-1"/>
    <property type="gene ID" value="ACAC_0000594401"/>
</dbReference>
<dbReference type="AlphaFoldDB" id="A0A0K0D799"/>
<organism evidence="1 2">
    <name type="scientific">Angiostrongylus cantonensis</name>
    <name type="common">Rat lungworm</name>
    <dbReference type="NCBI Taxonomy" id="6313"/>
    <lineage>
        <taxon>Eukaryota</taxon>
        <taxon>Metazoa</taxon>
        <taxon>Ecdysozoa</taxon>
        <taxon>Nematoda</taxon>
        <taxon>Chromadorea</taxon>
        <taxon>Rhabditida</taxon>
        <taxon>Rhabditina</taxon>
        <taxon>Rhabditomorpha</taxon>
        <taxon>Strongyloidea</taxon>
        <taxon>Metastrongylidae</taxon>
        <taxon>Angiostrongylus</taxon>
    </lineage>
</organism>
<sequence>MLARKRRRLSKPVLIHIFLSDSGCEMFERIDVHGQTRVDEKADAEDSSTAACSEEQFFSSVIDSVVWVASSRLGQADDVVTYHSCLHEQVLYGGLGCKCTCIIGTDRHHSS</sequence>
<name>A0A0K0D799_ANGCA</name>
<evidence type="ECO:0000313" key="2">
    <source>
        <dbReference type="WBParaSite" id="ACAC_0000594401-mRNA-1"/>
    </source>
</evidence>
<keyword evidence="1" id="KW-1185">Reference proteome</keyword>
<reference evidence="1" key="1">
    <citation type="submission" date="2012-09" db="EMBL/GenBank/DDBJ databases">
        <authorList>
            <person name="Martin A.A."/>
        </authorList>
    </citation>
    <scope>NUCLEOTIDE SEQUENCE</scope>
</reference>
<proteinExistence type="predicted"/>